<keyword evidence="2" id="KW-1185">Reference proteome</keyword>
<evidence type="ECO:0000313" key="2">
    <source>
        <dbReference type="Proteomes" id="UP001234178"/>
    </source>
</evidence>
<sequence>MYDHFGPEKIPAHIYSSYWQMITTWKARNPPTFPVFLVFSQILPFGVLLTCVGIHPPLGVCLHCLGDMAAKWLNSVDVDFGVQFEIEYGAVHGFVRSLKVEPQDLLGLVAVLDREIRSLELVYDRGIHLKFLPQHSGIVRTELKGKNLM</sequence>
<comment type="caution">
    <text evidence="1">The sequence shown here is derived from an EMBL/GenBank/DDBJ whole genome shotgun (WGS) entry which is preliminary data.</text>
</comment>
<dbReference type="Proteomes" id="UP001234178">
    <property type="component" value="Unassembled WGS sequence"/>
</dbReference>
<protein>
    <submittedName>
        <fullName evidence="1">Uncharacterized protein</fullName>
    </submittedName>
</protein>
<evidence type="ECO:0000313" key="1">
    <source>
        <dbReference type="EMBL" id="KAK4030826.1"/>
    </source>
</evidence>
<gene>
    <name evidence="1" type="ORF">OUZ56_024212</name>
</gene>
<name>A0ABR0B0C3_9CRUS</name>
<proteinExistence type="predicted"/>
<reference evidence="1 2" key="1">
    <citation type="journal article" date="2023" name="Nucleic Acids Res.">
        <title>The hologenome of Daphnia magna reveals possible DNA methylation and microbiome-mediated evolution of the host genome.</title>
        <authorList>
            <person name="Chaturvedi A."/>
            <person name="Li X."/>
            <person name="Dhandapani V."/>
            <person name="Marshall H."/>
            <person name="Kissane S."/>
            <person name="Cuenca-Cambronero M."/>
            <person name="Asole G."/>
            <person name="Calvet F."/>
            <person name="Ruiz-Romero M."/>
            <person name="Marangio P."/>
            <person name="Guigo R."/>
            <person name="Rago D."/>
            <person name="Mirbahai L."/>
            <person name="Eastwood N."/>
            <person name="Colbourne J.K."/>
            <person name="Zhou J."/>
            <person name="Mallon E."/>
            <person name="Orsini L."/>
        </authorList>
    </citation>
    <scope>NUCLEOTIDE SEQUENCE [LARGE SCALE GENOMIC DNA]</scope>
    <source>
        <strain evidence="1">LRV0_1</strain>
    </source>
</reference>
<dbReference type="EMBL" id="JAOYFB010000039">
    <property type="protein sequence ID" value="KAK4030826.1"/>
    <property type="molecule type" value="Genomic_DNA"/>
</dbReference>
<accession>A0ABR0B0C3</accession>
<organism evidence="1 2">
    <name type="scientific">Daphnia magna</name>
    <dbReference type="NCBI Taxonomy" id="35525"/>
    <lineage>
        <taxon>Eukaryota</taxon>
        <taxon>Metazoa</taxon>
        <taxon>Ecdysozoa</taxon>
        <taxon>Arthropoda</taxon>
        <taxon>Crustacea</taxon>
        <taxon>Branchiopoda</taxon>
        <taxon>Diplostraca</taxon>
        <taxon>Cladocera</taxon>
        <taxon>Anomopoda</taxon>
        <taxon>Daphniidae</taxon>
        <taxon>Daphnia</taxon>
    </lineage>
</organism>